<name>A0A1G7D836_9PROT</name>
<dbReference type="AlphaFoldDB" id="A0A1G7D836"/>
<organism evidence="2 3">
    <name type="scientific">Belnapia rosea</name>
    <dbReference type="NCBI Taxonomy" id="938405"/>
    <lineage>
        <taxon>Bacteria</taxon>
        <taxon>Pseudomonadati</taxon>
        <taxon>Pseudomonadota</taxon>
        <taxon>Alphaproteobacteria</taxon>
        <taxon>Acetobacterales</taxon>
        <taxon>Roseomonadaceae</taxon>
        <taxon>Belnapia</taxon>
    </lineage>
</organism>
<evidence type="ECO:0000313" key="2">
    <source>
        <dbReference type="EMBL" id="SDE47701.1"/>
    </source>
</evidence>
<evidence type="ECO:0000256" key="1">
    <source>
        <dbReference type="SAM" id="MobiDB-lite"/>
    </source>
</evidence>
<sequence>MNKPSKFSRPSREPTSEEVDRVIGKAETRDEPAPATPPPEAEVRFTMVLPTGLSDRVDKARKAAGGMARLAWIRLAIAEKLNRDGM</sequence>
<accession>A0A1G7D836</accession>
<dbReference type="EMBL" id="FMZX01000041">
    <property type="protein sequence ID" value="SDE47701.1"/>
    <property type="molecule type" value="Genomic_DNA"/>
</dbReference>
<keyword evidence="3" id="KW-1185">Reference proteome</keyword>
<reference evidence="2 3" key="1">
    <citation type="submission" date="2016-10" db="EMBL/GenBank/DDBJ databases">
        <authorList>
            <person name="de Groot N.N."/>
        </authorList>
    </citation>
    <scope>NUCLEOTIDE SEQUENCE [LARGE SCALE GENOMIC DNA]</scope>
    <source>
        <strain evidence="2 3">CPCC 100156</strain>
    </source>
</reference>
<feature type="region of interest" description="Disordered" evidence="1">
    <location>
        <begin position="1"/>
        <end position="42"/>
    </location>
</feature>
<dbReference type="Proteomes" id="UP000198925">
    <property type="component" value="Unassembled WGS sequence"/>
</dbReference>
<proteinExistence type="predicted"/>
<feature type="compositionally biased region" description="Basic and acidic residues" evidence="1">
    <location>
        <begin position="10"/>
        <end position="32"/>
    </location>
</feature>
<protein>
    <submittedName>
        <fullName evidence="2">Uncharacterized protein</fullName>
    </submittedName>
</protein>
<dbReference type="RefSeq" id="WP_090665244.1">
    <property type="nucleotide sequence ID" value="NZ_FMZX01000041.1"/>
</dbReference>
<gene>
    <name evidence="2" type="ORF">SAMN04487779_104110</name>
</gene>
<evidence type="ECO:0000313" key="3">
    <source>
        <dbReference type="Proteomes" id="UP000198925"/>
    </source>
</evidence>